<keyword evidence="7" id="KW-1185">Reference proteome</keyword>
<dbReference type="KEGG" id="same:SAMCFNEI73_pA0133"/>
<proteinExistence type="predicted"/>
<reference evidence="6 7" key="1">
    <citation type="submission" date="2015-10" db="EMBL/GenBank/DDBJ databases">
        <title>Genomic differences between typical nodule nitrogen-fixing rhizobial strains and those coming from bean seeds.</title>
        <authorList>
            <person name="Peralta H."/>
            <person name="Aguilar-Vera A."/>
            <person name="Diaz R."/>
            <person name="Mora Y."/>
            <person name="Martinez-Batallar G."/>
            <person name="Salazar E."/>
            <person name="Vargas-Lagunas C."/>
            <person name="Encarnacion S."/>
            <person name="Girard L."/>
            <person name="Mora J."/>
        </authorList>
    </citation>
    <scope>NUCLEOTIDE SEQUENCE [LARGE SCALE GENOMIC DNA]</scope>
    <source>
        <strain evidence="6 7">CFNEI 73</strain>
        <plasmid evidence="6 7">A</plasmid>
    </source>
</reference>
<gene>
    <name evidence="6" type="ORF">SAMCFNEI73_pA0133</name>
</gene>
<geneLocation type="plasmid" evidence="6 7">
    <name>A</name>
</geneLocation>
<evidence type="ECO:0000313" key="6">
    <source>
        <dbReference type="EMBL" id="APG93110.1"/>
    </source>
</evidence>
<feature type="domain" description="cGAS/DncV-like nucleotidyltransferase C-terminal helical" evidence="5">
    <location>
        <begin position="100"/>
        <end position="212"/>
    </location>
</feature>
<dbReference type="InterPro" id="IPR058909">
    <property type="entry name" value="CD_NTase_C"/>
</dbReference>
<evidence type="ECO:0000256" key="4">
    <source>
        <dbReference type="ARBA" id="ARBA00023118"/>
    </source>
</evidence>
<evidence type="ECO:0000259" key="5">
    <source>
        <dbReference type="Pfam" id="PF26305"/>
    </source>
</evidence>
<evidence type="ECO:0000256" key="3">
    <source>
        <dbReference type="ARBA" id="ARBA00022741"/>
    </source>
</evidence>
<accession>A0A1L3LSP6</accession>
<keyword evidence="3" id="KW-0547">Nucleotide-binding</keyword>
<evidence type="ECO:0000256" key="1">
    <source>
        <dbReference type="ARBA" id="ARBA00022679"/>
    </source>
</evidence>
<protein>
    <recommendedName>
        <fullName evidence="5">cGAS/DncV-like nucleotidyltransferase C-terminal helical domain-containing protein</fullName>
    </recommendedName>
</protein>
<sequence>MAKTDFDSAFANVEYGYADFKKDVLSWLFTKYGSAVHPGNKALYVAGNGNRRDADVLPCVSFRKYRKFNSMNDQDYVEGICFFFPDGTRIINYPRQHSDNLTWKHQQTGGWLKPAVRILKNMRNRMVNDGVIEEGLAPSYYLEGMLYNVPTDLFGTTYAHTLTHALAWLAKTDRSKLVCANEQYYLLWKDTRTSWDPDKCELFLDRVLDFWNNW</sequence>
<dbReference type="Proteomes" id="UP000182306">
    <property type="component" value="Plasmid A"/>
</dbReference>
<keyword evidence="6" id="KW-0614">Plasmid</keyword>
<evidence type="ECO:0000313" key="7">
    <source>
        <dbReference type="Proteomes" id="UP000182306"/>
    </source>
</evidence>
<keyword evidence="4" id="KW-0051">Antiviral defense</keyword>
<dbReference type="Pfam" id="PF26305">
    <property type="entry name" value="CD_NTase_C"/>
    <property type="match status" value="1"/>
</dbReference>
<name>A0A1L3LSP6_9HYPH</name>
<dbReference type="AlphaFoldDB" id="A0A1L3LSP6"/>
<keyword evidence="1" id="KW-0808">Transferase</keyword>
<dbReference type="EMBL" id="CP013108">
    <property type="protein sequence ID" value="APG93110.1"/>
    <property type="molecule type" value="Genomic_DNA"/>
</dbReference>
<evidence type="ECO:0000256" key="2">
    <source>
        <dbReference type="ARBA" id="ARBA00022695"/>
    </source>
</evidence>
<organism evidence="6 7">
    <name type="scientific">Sinorhizobium americanum</name>
    <dbReference type="NCBI Taxonomy" id="194963"/>
    <lineage>
        <taxon>Bacteria</taxon>
        <taxon>Pseudomonadati</taxon>
        <taxon>Pseudomonadota</taxon>
        <taxon>Alphaproteobacteria</taxon>
        <taxon>Hyphomicrobiales</taxon>
        <taxon>Rhizobiaceae</taxon>
        <taxon>Sinorhizobium/Ensifer group</taxon>
        <taxon>Sinorhizobium</taxon>
    </lineage>
</organism>
<keyword evidence="2" id="KW-0548">Nucleotidyltransferase</keyword>